<keyword evidence="2" id="KW-1133">Transmembrane helix</keyword>
<accession>A0A177S9G3</accession>
<organism evidence="3 4">
    <name type="scientific">Pseudomonas putida</name>
    <name type="common">Arthrobacter siderocapsulatus</name>
    <dbReference type="NCBI Taxonomy" id="303"/>
    <lineage>
        <taxon>Bacteria</taxon>
        <taxon>Pseudomonadati</taxon>
        <taxon>Pseudomonadota</taxon>
        <taxon>Gammaproteobacteria</taxon>
        <taxon>Pseudomonadales</taxon>
        <taxon>Pseudomonadaceae</taxon>
        <taxon>Pseudomonas</taxon>
    </lineage>
</organism>
<evidence type="ECO:0000313" key="3">
    <source>
        <dbReference type="EMBL" id="OAI83951.1"/>
    </source>
</evidence>
<dbReference type="RefSeq" id="WP_064305033.1">
    <property type="nucleotide sequence ID" value="NZ_LUCV01000058.1"/>
</dbReference>
<keyword evidence="2" id="KW-0472">Membrane</keyword>
<evidence type="ECO:0000256" key="2">
    <source>
        <dbReference type="SAM" id="Phobius"/>
    </source>
</evidence>
<proteinExistence type="predicted"/>
<dbReference type="Proteomes" id="UP000077752">
    <property type="component" value="Unassembled WGS sequence"/>
</dbReference>
<reference evidence="3 4" key="1">
    <citation type="submission" date="2016-03" db="EMBL/GenBank/DDBJ databases">
        <title>Draft Genome Assembly of Pseudomonas putida strain CBF10-2.</title>
        <authorList>
            <person name="Iyer R.S."/>
            <person name="Damania A."/>
        </authorList>
    </citation>
    <scope>NUCLEOTIDE SEQUENCE [LARGE SCALE GENOMIC DNA]</scope>
    <source>
        <strain evidence="3 4">CBF10-2</strain>
    </source>
</reference>
<feature type="transmembrane region" description="Helical" evidence="2">
    <location>
        <begin position="21"/>
        <end position="42"/>
    </location>
</feature>
<keyword evidence="2" id="KW-0812">Transmembrane</keyword>
<comment type="caution">
    <text evidence="3">The sequence shown here is derived from an EMBL/GenBank/DDBJ whole genome shotgun (WGS) entry which is preliminary data.</text>
</comment>
<feature type="region of interest" description="Disordered" evidence="1">
    <location>
        <begin position="60"/>
        <end position="86"/>
    </location>
</feature>
<gene>
    <name evidence="3" type="ORF">AYO28_04165</name>
</gene>
<dbReference type="EMBL" id="LUCV01000058">
    <property type="protein sequence ID" value="OAI83951.1"/>
    <property type="molecule type" value="Genomic_DNA"/>
</dbReference>
<dbReference type="AlphaFoldDB" id="A0A177S9G3"/>
<protein>
    <submittedName>
        <fullName evidence="3">Uncharacterized protein</fullName>
    </submittedName>
</protein>
<evidence type="ECO:0000256" key="1">
    <source>
        <dbReference type="SAM" id="MobiDB-lite"/>
    </source>
</evidence>
<evidence type="ECO:0000313" key="4">
    <source>
        <dbReference type="Proteomes" id="UP000077752"/>
    </source>
</evidence>
<name>A0A177S9G3_PSEPU</name>
<sequence length="144" mass="16264">MSYRTRPRSFKVSAKILPLALGVALGLWLGFIAIGLTLWGVWQFVPQVREPVASVISQPLTAPAPAPAQPPAARYPGIQEQSPEQNRMFEQYQQALQTRQVEDAFDSAEKNPRNLSNPRCQFWLQQNRTAPTEKSRANVLEFCR</sequence>